<feature type="binding site" evidence="7">
    <location>
        <position position="141"/>
    </location>
    <ligand>
        <name>Ca(2+)</name>
        <dbReference type="ChEBI" id="CHEBI:29108"/>
        <label>1</label>
    </ligand>
</feature>
<sequence length="607" mass="62941">MKFFTVAALAATAVAYPGSHGGSKRDHSGVFRRIIERAGERLAERQGPPAQPVILIGDLQQAGTGGTATNDQIMGCFNSPNGAACLSTETYTPPTKDSEACAADTCCIWSYIKDDLVPLFREADGTCSDIARSAVRFGFHDAAAWNTAQTTGGADGSLLLSPDETNRPENAGLNVAKAALLPIYYKYKSYGISAADLVQFAHNVAVVVCPLGPRSLTYIGRPDWNPAEGEAPTGLLPSATADADTNLNLFADKTIGEVDLVALLGAHSTAKQFFFDTSKAGMPLDSTPGVWDVAFYSEVLNGSAPCGVFRLPSDDFLGADASTIGGFRAMSAGFPSDTGAGQILWNGLYAKAYLRLSLLGVAGIQGLTDCSKVLPPAISTFEQPPDAKVTCPASSSSSSSVIPSSTKSFSSFSFFPNTTSHNSHPTHPASNSHGGHPTHAGSTSKGGNGGKPTGSYGNGGYGDGGYGNGGYGDGGYGSGPKPTSSGSGGYGHGDGHWGYSTSTIYTTKTITITDKHGHPTETCVTEPVGTTTWPIEGPSKTTTITTTKTSTITMHGGKVTTSTWEEPITTTVWDDAWTWVSPTVTAAATKPATCKVKTVSITTTVWA</sequence>
<feature type="region of interest" description="Disordered" evidence="11">
    <location>
        <begin position="384"/>
        <end position="405"/>
    </location>
</feature>
<keyword evidence="9" id="KW-1015">Disulfide bond</keyword>
<keyword evidence="7" id="KW-0408">Iron</keyword>
<dbReference type="GO" id="GO:0000302">
    <property type="term" value="P:response to reactive oxygen species"/>
    <property type="evidence" value="ECO:0007669"/>
    <property type="project" value="TreeGrafter"/>
</dbReference>
<dbReference type="Proteomes" id="UP000053259">
    <property type="component" value="Unassembled WGS sequence"/>
</dbReference>
<proteinExistence type="inferred from homology"/>
<feature type="compositionally biased region" description="Gly residues" evidence="11">
    <location>
        <begin position="444"/>
        <end position="456"/>
    </location>
</feature>
<dbReference type="InterPro" id="IPR001621">
    <property type="entry name" value="Ligninase"/>
</dbReference>
<feature type="binding site" evidence="7">
    <location>
        <position position="157"/>
    </location>
    <ligand>
        <name>Ca(2+)</name>
        <dbReference type="ChEBI" id="CHEBI:29108"/>
        <label>1</label>
    </ligand>
</feature>
<dbReference type="InParanoid" id="A0A0D1XZD2"/>
<feature type="binding site" evidence="7">
    <location>
        <position position="287"/>
    </location>
    <ligand>
        <name>Ca(2+)</name>
        <dbReference type="ChEBI" id="CHEBI:29108"/>
        <label>2</label>
    </ligand>
</feature>
<evidence type="ECO:0000256" key="10">
    <source>
        <dbReference type="RuleBase" id="RU363051"/>
    </source>
</evidence>
<keyword evidence="5" id="KW-0325">Glycoprotein</keyword>
<keyword evidence="2 10" id="KW-0575">Peroxidase</keyword>
<dbReference type="SUPFAM" id="SSF48113">
    <property type="entry name" value="Heme-dependent peroxidases"/>
    <property type="match status" value="1"/>
</dbReference>
<feature type="compositionally biased region" description="Low complexity" evidence="11">
    <location>
        <begin position="394"/>
        <end position="405"/>
    </location>
</feature>
<dbReference type="PRINTS" id="PR00458">
    <property type="entry name" value="PEROXIDASE"/>
</dbReference>
<dbReference type="RefSeq" id="XP_016218040.1">
    <property type="nucleotide sequence ID" value="XM_016353945.1"/>
</dbReference>
<dbReference type="PROSITE" id="PS50873">
    <property type="entry name" value="PEROXIDASE_4"/>
    <property type="match status" value="1"/>
</dbReference>
<protein>
    <recommendedName>
        <fullName evidence="10">Peroxidase</fullName>
        <ecNumber evidence="10">1.11.1.-</ecNumber>
    </recommendedName>
</protein>
<feature type="binding site" evidence="7">
    <location>
        <position position="292"/>
    </location>
    <ligand>
        <name>Ca(2+)</name>
        <dbReference type="ChEBI" id="CHEBI:29108"/>
        <label>2</label>
    </ligand>
</feature>
<feature type="binding site" evidence="7">
    <location>
        <position position="153"/>
    </location>
    <ligand>
        <name>Ca(2+)</name>
        <dbReference type="ChEBI" id="CHEBI:29108"/>
        <label>1</label>
    </ligand>
</feature>
<feature type="region of interest" description="Disordered" evidence="11">
    <location>
        <begin position="419"/>
        <end position="456"/>
    </location>
</feature>
<dbReference type="GeneID" id="27309075"/>
<dbReference type="InterPro" id="IPR002016">
    <property type="entry name" value="Haem_peroxidase"/>
</dbReference>
<dbReference type="Pfam" id="PF00141">
    <property type="entry name" value="peroxidase"/>
    <property type="match status" value="1"/>
</dbReference>
<dbReference type="VEuPathDB" id="FungiDB:PV09_01102"/>
<name>A0A0D1XZD2_9PEZI</name>
<dbReference type="Gene3D" id="1.10.420.10">
    <property type="entry name" value="Peroxidase, domain 2"/>
    <property type="match status" value="1"/>
</dbReference>
<feature type="binding site" evidence="7">
    <location>
        <position position="285"/>
    </location>
    <ligand>
        <name>Ca(2+)</name>
        <dbReference type="ChEBI" id="CHEBI:29108"/>
        <label>2</label>
    </ligand>
</feature>
<evidence type="ECO:0000256" key="7">
    <source>
        <dbReference type="PIRSR" id="PIRSR601621-2"/>
    </source>
</evidence>
<feature type="active site" description="Proton acceptor" evidence="6">
    <location>
        <position position="140"/>
    </location>
</feature>
<feature type="binding site" evidence="7">
    <location>
        <position position="268"/>
    </location>
    <ligand>
        <name>Ca(2+)</name>
        <dbReference type="ChEBI" id="CHEBI:29108"/>
        <label>2</label>
    </ligand>
</feature>
<evidence type="ECO:0000256" key="3">
    <source>
        <dbReference type="ARBA" id="ARBA00022617"/>
    </source>
</evidence>
<gene>
    <name evidence="14" type="ORF">PV09_01102</name>
</gene>
<evidence type="ECO:0000256" key="12">
    <source>
        <dbReference type="SAM" id="SignalP"/>
    </source>
</evidence>
<evidence type="ECO:0000313" key="14">
    <source>
        <dbReference type="EMBL" id="KIW08171.1"/>
    </source>
</evidence>
<keyword evidence="7 10" id="KW-0479">Metal-binding</keyword>
<feature type="site" description="Transition state stabilizer" evidence="8">
    <location>
        <position position="136"/>
    </location>
</feature>
<evidence type="ECO:0000256" key="6">
    <source>
        <dbReference type="PIRSR" id="PIRSR601621-1"/>
    </source>
</evidence>
<evidence type="ECO:0000313" key="15">
    <source>
        <dbReference type="Proteomes" id="UP000053259"/>
    </source>
</evidence>
<evidence type="ECO:0000256" key="11">
    <source>
        <dbReference type="SAM" id="MobiDB-lite"/>
    </source>
</evidence>
<evidence type="ECO:0000256" key="5">
    <source>
        <dbReference type="ARBA" id="ARBA00023180"/>
    </source>
</evidence>
<dbReference type="GO" id="GO:0046872">
    <property type="term" value="F:metal ion binding"/>
    <property type="evidence" value="ECO:0007669"/>
    <property type="project" value="UniProtKB-UniRule"/>
</dbReference>
<dbReference type="PANTHER" id="PTHR31356">
    <property type="entry name" value="THYLAKOID LUMENAL 29 KDA PROTEIN, CHLOROPLASTIC-RELATED"/>
    <property type="match status" value="1"/>
</dbReference>
<keyword evidence="4 10" id="KW-0560">Oxidoreductase</keyword>
<evidence type="ECO:0000256" key="2">
    <source>
        <dbReference type="ARBA" id="ARBA00022559"/>
    </source>
</evidence>
<dbReference type="Gene3D" id="1.10.520.10">
    <property type="match status" value="1"/>
</dbReference>
<dbReference type="GO" id="GO:0004601">
    <property type="term" value="F:peroxidase activity"/>
    <property type="evidence" value="ECO:0007669"/>
    <property type="project" value="UniProtKB-KW"/>
</dbReference>
<feature type="chain" id="PRO_5012339257" description="Peroxidase" evidence="12">
    <location>
        <begin position="16"/>
        <end position="607"/>
    </location>
</feature>
<accession>A0A0D1XZD2</accession>
<comment type="cofactor">
    <cofactor evidence="7 10">
        <name>Ca(2+)</name>
        <dbReference type="ChEBI" id="CHEBI:29108"/>
    </cofactor>
    <text evidence="7 10">Binds 2 calcium ions per subunit.</text>
</comment>
<evidence type="ECO:0000256" key="4">
    <source>
        <dbReference type="ARBA" id="ARBA00023002"/>
    </source>
</evidence>
<keyword evidence="3 7" id="KW-0349">Heme</keyword>
<feature type="domain" description="Plant heme peroxidase family profile" evidence="13">
    <location>
        <begin position="153"/>
        <end position="395"/>
    </location>
</feature>
<evidence type="ECO:0000256" key="8">
    <source>
        <dbReference type="PIRSR" id="PIRSR601621-3"/>
    </source>
</evidence>
<dbReference type="PRINTS" id="PR00462">
    <property type="entry name" value="LIGNINASE"/>
</dbReference>
<dbReference type="GO" id="GO:0034599">
    <property type="term" value="P:cellular response to oxidative stress"/>
    <property type="evidence" value="ECO:0007669"/>
    <property type="project" value="InterPro"/>
</dbReference>
<organism evidence="14 15">
    <name type="scientific">Verruconis gallopava</name>
    <dbReference type="NCBI Taxonomy" id="253628"/>
    <lineage>
        <taxon>Eukaryota</taxon>
        <taxon>Fungi</taxon>
        <taxon>Dikarya</taxon>
        <taxon>Ascomycota</taxon>
        <taxon>Pezizomycotina</taxon>
        <taxon>Dothideomycetes</taxon>
        <taxon>Pleosporomycetidae</taxon>
        <taxon>Venturiales</taxon>
        <taxon>Sympoventuriaceae</taxon>
        <taxon>Verruconis</taxon>
    </lineage>
</organism>
<keyword evidence="15" id="KW-1185">Reference proteome</keyword>
<evidence type="ECO:0000256" key="9">
    <source>
        <dbReference type="PIRSR" id="PIRSR601621-4"/>
    </source>
</evidence>
<dbReference type="HOGENOM" id="CLU_449932_0_0_1"/>
<feature type="signal peptide" evidence="12">
    <location>
        <begin position="1"/>
        <end position="15"/>
    </location>
</feature>
<feature type="binding site" evidence="7">
    <location>
        <position position="155"/>
    </location>
    <ligand>
        <name>Ca(2+)</name>
        <dbReference type="ChEBI" id="CHEBI:29108"/>
        <label>1</label>
    </ligand>
</feature>
<keyword evidence="7 10" id="KW-0106">Calcium</keyword>
<dbReference type="EC" id="1.11.1.-" evidence="10"/>
<dbReference type="AlphaFoldDB" id="A0A0D1XZD2"/>
<dbReference type="GO" id="GO:0020037">
    <property type="term" value="F:heme binding"/>
    <property type="evidence" value="ECO:0007669"/>
    <property type="project" value="UniProtKB-UniRule"/>
</dbReference>
<dbReference type="EMBL" id="KN847531">
    <property type="protein sequence ID" value="KIW08171.1"/>
    <property type="molecule type" value="Genomic_DNA"/>
</dbReference>
<dbReference type="InterPro" id="IPR044831">
    <property type="entry name" value="Ccp1-like"/>
</dbReference>
<comment type="cofactor">
    <cofactor evidence="7">
        <name>heme b</name>
        <dbReference type="ChEBI" id="CHEBI:60344"/>
    </cofactor>
    <text evidence="7">Binds 1 heme b (iron(II)-protoporphyrin IX) group per subunit.</text>
</comment>
<dbReference type="GO" id="GO:0042744">
    <property type="term" value="P:hydrogen peroxide catabolic process"/>
    <property type="evidence" value="ECO:0007669"/>
    <property type="project" value="TreeGrafter"/>
</dbReference>
<dbReference type="OrthoDB" id="2113341at2759"/>
<evidence type="ECO:0000259" key="13">
    <source>
        <dbReference type="PROSITE" id="PS50873"/>
    </source>
</evidence>
<dbReference type="PANTHER" id="PTHR31356:SF66">
    <property type="entry name" value="CATALASE-PEROXIDASE"/>
    <property type="match status" value="1"/>
</dbReference>
<dbReference type="InterPro" id="IPR010255">
    <property type="entry name" value="Haem_peroxidase_sf"/>
</dbReference>
<feature type="disulfide bond" evidence="9">
    <location>
        <begin position="106"/>
        <end position="370"/>
    </location>
</feature>
<evidence type="ECO:0000256" key="1">
    <source>
        <dbReference type="ARBA" id="ARBA00006089"/>
    </source>
</evidence>
<comment type="similarity">
    <text evidence="1 10">Belongs to the peroxidase family. Ligninase subfamily.</text>
</comment>
<feature type="binding site" description="axial binding residue" evidence="7">
    <location>
        <position position="267"/>
    </location>
    <ligand>
        <name>heme b</name>
        <dbReference type="ChEBI" id="CHEBI:60344"/>
    </ligand>
    <ligandPart>
        <name>Fe</name>
        <dbReference type="ChEBI" id="CHEBI:18248"/>
    </ligandPart>
</feature>
<feature type="disulfide bond" evidence="9">
    <location>
        <begin position="127"/>
        <end position="209"/>
    </location>
</feature>
<dbReference type="STRING" id="253628.A0A0D1XZD2"/>
<reference evidence="14 15" key="1">
    <citation type="submission" date="2015-01" db="EMBL/GenBank/DDBJ databases">
        <title>The Genome Sequence of Ochroconis gallopava CBS43764.</title>
        <authorList>
            <consortium name="The Broad Institute Genomics Platform"/>
            <person name="Cuomo C."/>
            <person name="de Hoog S."/>
            <person name="Gorbushina A."/>
            <person name="Stielow B."/>
            <person name="Teixiera M."/>
            <person name="Abouelleil A."/>
            <person name="Chapman S.B."/>
            <person name="Priest M."/>
            <person name="Young S.K."/>
            <person name="Wortman J."/>
            <person name="Nusbaum C."/>
            <person name="Birren B."/>
        </authorList>
    </citation>
    <scope>NUCLEOTIDE SEQUENCE [LARGE SCALE GENOMIC DNA]</scope>
    <source>
        <strain evidence="14 15">CBS 43764</strain>
    </source>
</reference>
<keyword evidence="12" id="KW-0732">Signal</keyword>